<evidence type="ECO:0000313" key="2">
    <source>
        <dbReference type="EMBL" id="KHO00107.1"/>
    </source>
</evidence>
<keyword evidence="3" id="KW-1185">Reference proteome</keyword>
<dbReference type="Proteomes" id="UP000030816">
    <property type="component" value="Unassembled WGS sequence"/>
</dbReference>
<feature type="region of interest" description="Disordered" evidence="1">
    <location>
        <begin position="1"/>
        <end position="76"/>
    </location>
</feature>
<dbReference type="GeneID" id="63736485"/>
<dbReference type="RefSeq" id="XP_040681172.1">
    <property type="nucleotide sequence ID" value="XM_040820829.1"/>
</dbReference>
<evidence type="ECO:0000313" key="3">
    <source>
        <dbReference type="Proteomes" id="UP000030816"/>
    </source>
</evidence>
<dbReference type="EMBL" id="AZHE01000003">
    <property type="protein sequence ID" value="KHO00107.1"/>
    <property type="molecule type" value="Genomic_DNA"/>
</dbReference>
<protein>
    <submittedName>
        <fullName evidence="2">Uncharacterized protein</fullName>
    </submittedName>
</protein>
<comment type="caution">
    <text evidence="2">The sequence shown here is derived from an EMBL/GenBank/DDBJ whole genome shotgun (WGS) entry which is preliminary data.</text>
</comment>
<name>A0A0B2WVG2_METAS</name>
<accession>A0A0B2WVG2</accession>
<feature type="compositionally biased region" description="Polar residues" evidence="1">
    <location>
        <begin position="13"/>
        <end position="23"/>
    </location>
</feature>
<proteinExistence type="predicted"/>
<gene>
    <name evidence="2" type="ORF">MAM_02030</name>
</gene>
<dbReference type="HOGENOM" id="CLU_2655016_0_0_1"/>
<sequence>MKITWCDEAIGRSVSTWPNSDQASGRGGAGPGNSKVKGDVDGDNAQGTNGGGHPTEGHVMGDVHPFLQGRSSGNRK</sequence>
<evidence type="ECO:0000256" key="1">
    <source>
        <dbReference type="SAM" id="MobiDB-lite"/>
    </source>
</evidence>
<organism evidence="2 3">
    <name type="scientific">Metarhizium album (strain ARSEF 1941)</name>
    <dbReference type="NCBI Taxonomy" id="1081103"/>
    <lineage>
        <taxon>Eukaryota</taxon>
        <taxon>Fungi</taxon>
        <taxon>Dikarya</taxon>
        <taxon>Ascomycota</taxon>
        <taxon>Pezizomycotina</taxon>
        <taxon>Sordariomycetes</taxon>
        <taxon>Hypocreomycetidae</taxon>
        <taxon>Hypocreales</taxon>
        <taxon>Clavicipitaceae</taxon>
        <taxon>Metarhizium</taxon>
    </lineage>
</organism>
<reference evidence="2 3" key="1">
    <citation type="journal article" date="2014" name="Proc. Natl. Acad. Sci. U.S.A.">
        <title>Trajectory and genomic determinants of fungal-pathogen speciation and host adaptation.</title>
        <authorList>
            <person name="Hu X."/>
            <person name="Xiao G."/>
            <person name="Zheng P."/>
            <person name="Shang Y."/>
            <person name="Su Y."/>
            <person name="Zhang X."/>
            <person name="Liu X."/>
            <person name="Zhan S."/>
            <person name="St Leger R.J."/>
            <person name="Wang C."/>
        </authorList>
    </citation>
    <scope>NUCLEOTIDE SEQUENCE [LARGE SCALE GENOMIC DNA]</scope>
    <source>
        <strain evidence="2 3">ARSEF 1941</strain>
    </source>
</reference>
<dbReference type="AlphaFoldDB" id="A0A0B2WVG2"/>